<comment type="caution">
    <text evidence="1">The sequence shown here is derived from an EMBL/GenBank/DDBJ whole genome shotgun (WGS) entry which is preliminary data.</text>
</comment>
<organism evidence="1 2">
    <name type="scientific">Pedobacter cryoconitis</name>
    <dbReference type="NCBI Taxonomy" id="188932"/>
    <lineage>
        <taxon>Bacteria</taxon>
        <taxon>Pseudomonadati</taxon>
        <taxon>Bacteroidota</taxon>
        <taxon>Sphingobacteriia</taxon>
        <taxon>Sphingobacteriales</taxon>
        <taxon>Sphingobacteriaceae</taxon>
        <taxon>Pedobacter</taxon>
    </lineage>
</organism>
<name>A0A327S157_9SPHI</name>
<gene>
    <name evidence="1" type="ORF">LY11_04741</name>
</gene>
<evidence type="ECO:0000313" key="2">
    <source>
        <dbReference type="Proteomes" id="UP000249754"/>
    </source>
</evidence>
<dbReference type="PANTHER" id="PTHR30565:SF9">
    <property type="entry name" value="PROTEIN YCIF"/>
    <property type="match status" value="1"/>
</dbReference>
<dbReference type="InterPro" id="IPR012347">
    <property type="entry name" value="Ferritin-like"/>
</dbReference>
<dbReference type="PANTHER" id="PTHR30565">
    <property type="entry name" value="PROTEIN YCIF"/>
    <property type="match status" value="1"/>
</dbReference>
<dbReference type="AlphaFoldDB" id="A0A327S157"/>
<accession>A0A327S157</accession>
<dbReference type="EMBL" id="QLLR01000037">
    <property type="protein sequence ID" value="RAJ22601.1"/>
    <property type="molecule type" value="Genomic_DNA"/>
</dbReference>
<dbReference type="Proteomes" id="UP000249754">
    <property type="component" value="Unassembled WGS sequence"/>
</dbReference>
<dbReference type="RefSeq" id="WP_111636056.1">
    <property type="nucleotide sequence ID" value="NZ_QLLR01000037.1"/>
</dbReference>
<dbReference type="OrthoDB" id="668490at2"/>
<dbReference type="InterPro" id="IPR047114">
    <property type="entry name" value="YciF"/>
</dbReference>
<evidence type="ECO:0000313" key="1">
    <source>
        <dbReference type="EMBL" id="RAJ22601.1"/>
    </source>
</evidence>
<dbReference type="SUPFAM" id="SSF47240">
    <property type="entry name" value="Ferritin-like"/>
    <property type="match status" value="1"/>
</dbReference>
<dbReference type="InterPro" id="IPR009078">
    <property type="entry name" value="Ferritin-like_SF"/>
</dbReference>
<reference evidence="1 2" key="1">
    <citation type="submission" date="2018-06" db="EMBL/GenBank/DDBJ databases">
        <title>Genomic Encyclopedia of Archaeal and Bacterial Type Strains, Phase II (KMG-II): from individual species to whole genera.</title>
        <authorList>
            <person name="Goeker M."/>
        </authorList>
    </citation>
    <scope>NUCLEOTIDE SEQUENCE [LARGE SCALE GENOMIC DNA]</scope>
    <source>
        <strain evidence="1 2">DSM 14825</strain>
    </source>
</reference>
<dbReference type="Pfam" id="PF05974">
    <property type="entry name" value="DUF892"/>
    <property type="match status" value="1"/>
</dbReference>
<proteinExistence type="predicted"/>
<dbReference type="Gene3D" id="1.20.1260.10">
    <property type="match status" value="1"/>
</dbReference>
<sequence>MEAKLSINNLQDLLDLNTSQFSSAEIELKRKLLEWANIASSMQLKMILKKYISFTSQHLQRMDTFLEQEKILSVNRTNMIMLAFIKSIDEKLVACNNPEIKDACVLAGIQSICHFKISSYGTAAAFAKLLGLLEFANVFYESEVNEKHIDDELTQLASYEINIHAMTPLNLAQ</sequence>
<protein>
    <submittedName>
        <fullName evidence="1">Ferritin-like metal-binding protein YciE</fullName>
    </submittedName>
</protein>
<dbReference type="InterPro" id="IPR010287">
    <property type="entry name" value="DUF892_YciF-like"/>
</dbReference>